<evidence type="ECO:0000313" key="3">
    <source>
        <dbReference type="Proteomes" id="UP000307768"/>
    </source>
</evidence>
<sequence length="77" mass="7713">MTARRFARTPTWALIITEAAMGLALIIFAALDAADIDGASDGLLAVGMGTVGGLAVGLAAGMSRHLLSTRAGVDKTA</sequence>
<name>A0A5Q6S4S7_9ACTN</name>
<evidence type="ECO:0000313" key="2">
    <source>
        <dbReference type="EMBL" id="KAA1425405.1"/>
    </source>
</evidence>
<evidence type="ECO:0000256" key="1">
    <source>
        <dbReference type="SAM" id="Phobius"/>
    </source>
</evidence>
<dbReference type="RefSeq" id="WP_149768580.1">
    <property type="nucleotide sequence ID" value="NZ_VDFQ02000001.1"/>
</dbReference>
<organism evidence="2 3">
    <name type="scientific">Mumia zhuanghuii</name>
    <dbReference type="NCBI Taxonomy" id="2585211"/>
    <lineage>
        <taxon>Bacteria</taxon>
        <taxon>Bacillati</taxon>
        <taxon>Actinomycetota</taxon>
        <taxon>Actinomycetes</taxon>
        <taxon>Propionibacteriales</taxon>
        <taxon>Nocardioidaceae</taxon>
        <taxon>Mumia</taxon>
    </lineage>
</organism>
<feature type="transmembrane region" description="Helical" evidence="1">
    <location>
        <begin position="12"/>
        <end position="31"/>
    </location>
</feature>
<accession>A0A5Q6S4S7</accession>
<keyword evidence="1" id="KW-0812">Transmembrane</keyword>
<keyword evidence="1" id="KW-0472">Membrane</keyword>
<dbReference type="AlphaFoldDB" id="A0A5Q6S4S7"/>
<gene>
    <name evidence="2" type="ORF">FE697_006020</name>
</gene>
<feature type="transmembrane region" description="Helical" evidence="1">
    <location>
        <begin position="43"/>
        <end position="61"/>
    </location>
</feature>
<proteinExistence type="predicted"/>
<comment type="caution">
    <text evidence="2">The sequence shown here is derived from an EMBL/GenBank/DDBJ whole genome shotgun (WGS) entry which is preliminary data.</text>
</comment>
<keyword evidence="1" id="KW-1133">Transmembrane helix</keyword>
<dbReference type="Proteomes" id="UP000307768">
    <property type="component" value="Unassembled WGS sequence"/>
</dbReference>
<reference evidence="2 3" key="1">
    <citation type="submission" date="2019-09" db="EMBL/GenBank/DDBJ databases">
        <title>Mumia zhuanghuii sp. nov. isolated from the intestinal contents of plateau pika (Ochotona curzoniae) in the Qinghai-Tibet plateau of China.</title>
        <authorList>
            <person name="Tian Z."/>
        </authorList>
    </citation>
    <scope>NUCLEOTIDE SEQUENCE [LARGE SCALE GENOMIC DNA]</scope>
    <source>
        <strain evidence="3">350</strain>
    </source>
</reference>
<dbReference type="EMBL" id="VDFQ02000001">
    <property type="protein sequence ID" value="KAA1425405.1"/>
    <property type="molecule type" value="Genomic_DNA"/>
</dbReference>
<protein>
    <submittedName>
        <fullName evidence="2">Uncharacterized protein</fullName>
    </submittedName>
</protein>